<feature type="domain" description="Response regulatory" evidence="2">
    <location>
        <begin position="4"/>
        <end position="126"/>
    </location>
</feature>
<keyword evidence="4" id="KW-1185">Reference proteome</keyword>
<sequence>MNLDVVIVDDDAVVLFLHKVLIKKSPLPSAIHDFRSAKEALPFVVERSKTQKLLIFLDINMPEINGWDFLEQLEQRVASKKIFVVMVTSSINWSDRNRAGKYSLVIDYREKPLSKQACEEVYIKLLNRLNS</sequence>
<dbReference type="RefSeq" id="WP_168137455.1">
    <property type="nucleotide sequence ID" value="NZ_JAAVJR010000002.1"/>
</dbReference>
<reference evidence="3 4" key="1">
    <citation type="submission" date="2020-03" db="EMBL/GenBank/DDBJ databases">
        <title>Salinimicrobium sp. nov, isolated from SCS.</title>
        <authorList>
            <person name="Cao W.R."/>
        </authorList>
    </citation>
    <scope>NUCLEOTIDE SEQUENCE [LARGE SCALE GENOMIC DNA]</scope>
    <source>
        <strain evidence="4">J15B91</strain>
    </source>
</reference>
<dbReference type="InterPro" id="IPR011006">
    <property type="entry name" value="CheY-like_superfamily"/>
</dbReference>
<feature type="modified residue" description="4-aspartylphosphate" evidence="1">
    <location>
        <position position="58"/>
    </location>
</feature>
<proteinExistence type="predicted"/>
<name>A0ABX1CVP9_9FLAO</name>
<gene>
    <name evidence="3" type="ORF">HC175_05430</name>
</gene>
<comment type="caution">
    <text evidence="3">The sequence shown here is derived from an EMBL/GenBank/DDBJ whole genome shotgun (WGS) entry which is preliminary data.</text>
</comment>
<evidence type="ECO:0000256" key="1">
    <source>
        <dbReference type="PROSITE-ProRule" id="PRU00169"/>
    </source>
</evidence>
<dbReference type="EMBL" id="JAAVJR010000002">
    <property type="protein sequence ID" value="NJW52353.1"/>
    <property type="molecule type" value="Genomic_DNA"/>
</dbReference>
<dbReference type="PANTHER" id="PTHR44520">
    <property type="entry name" value="RESPONSE REGULATOR RCP1-RELATED"/>
    <property type="match status" value="1"/>
</dbReference>
<dbReference type="SMART" id="SM00448">
    <property type="entry name" value="REC"/>
    <property type="match status" value="1"/>
</dbReference>
<dbReference type="InterPro" id="IPR001789">
    <property type="entry name" value="Sig_transdc_resp-reg_receiver"/>
</dbReference>
<organism evidence="3 4">
    <name type="scientific">Salinimicrobium oceani</name>
    <dbReference type="NCBI Taxonomy" id="2722702"/>
    <lineage>
        <taxon>Bacteria</taxon>
        <taxon>Pseudomonadati</taxon>
        <taxon>Bacteroidota</taxon>
        <taxon>Flavobacteriia</taxon>
        <taxon>Flavobacteriales</taxon>
        <taxon>Flavobacteriaceae</taxon>
        <taxon>Salinimicrobium</taxon>
    </lineage>
</organism>
<dbReference type="PROSITE" id="PS50110">
    <property type="entry name" value="RESPONSE_REGULATORY"/>
    <property type="match status" value="1"/>
</dbReference>
<dbReference type="Pfam" id="PF00072">
    <property type="entry name" value="Response_reg"/>
    <property type="match status" value="1"/>
</dbReference>
<protein>
    <submittedName>
        <fullName evidence="3">Response regulator</fullName>
    </submittedName>
</protein>
<dbReference type="SUPFAM" id="SSF52172">
    <property type="entry name" value="CheY-like"/>
    <property type="match status" value="1"/>
</dbReference>
<dbReference type="InterPro" id="IPR052893">
    <property type="entry name" value="TCS_response_regulator"/>
</dbReference>
<evidence type="ECO:0000313" key="3">
    <source>
        <dbReference type="EMBL" id="NJW52353.1"/>
    </source>
</evidence>
<accession>A0ABX1CVP9</accession>
<dbReference type="Proteomes" id="UP000703674">
    <property type="component" value="Unassembled WGS sequence"/>
</dbReference>
<dbReference type="PANTHER" id="PTHR44520:SF2">
    <property type="entry name" value="RESPONSE REGULATOR RCP1"/>
    <property type="match status" value="1"/>
</dbReference>
<dbReference type="Gene3D" id="3.40.50.2300">
    <property type="match status" value="1"/>
</dbReference>
<keyword evidence="1" id="KW-0597">Phosphoprotein</keyword>
<evidence type="ECO:0000313" key="4">
    <source>
        <dbReference type="Proteomes" id="UP000703674"/>
    </source>
</evidence>
<evidence type="ECO:0000259" key="2">
    <source>
        <dbReference type="PROSITE" id="PS50110"/>
    </source>
</evidence>